<organism evidence="2 3">
    <name type="scientific">Staphylotrichum longicolle</name>
    <dbReference type="NCBI Taxonomy" id="669026"/>
    <lineage>
        <taxon>Eukaryota</taxon>
        <taxon>Fungi</taxon>
        <taxon>Dikarya</taxon>
        <taxon>Ascomycota</taxon>
        <taxon>Pezizomycotina</taxon>
        <taxon>Sordariomycetes</taxon>
        <taxon>Sordariomycetidae</taxon>
        <taxon>Sordariales</taxon>
        <taxon>Chaetomiaceae</taxon>
        <taxon>Staphylotrichum</taxon>
    </lineage>
</organism>
<comment type="caution">
    <text evidence="2">The sequence shown here is derived from an EMBL/GenBank/DDBJ whole genome shotgun (WGS) entry which is preliminary data.</text>
</comment>
<evidence type="ECO:0000256" key="1">
    <source>
        <dbReference type="SAM" id="Phobius"/>
    </source>
</evidence>
<keyword evidence="1" id="KW-0472">Membrane</keyword>
<dbReference type="EMBL" id="JAHCVI010000006">
    <property type="protein sequence ID" value="KAG7284215.1"/>
    <property type="molecule type" value="Genomic_DNA"/>
</dbReference>
<accession>A0AAD4ENC3</accession>
<dbReference type="Proteomes" id="UP001197093">
    <property type="component" value="Unassembled WGS sequence"/>
</dbReference>
<name>A0AAD4ENC3_9PEZI</name>
<protein>
    <recommendedName>
        <fullName evidence="4">Glycosyl transferase CAP10 domain-containing protein</fullName>
    </recommendedName>
</protein>
<evidence type="ECO:0000313" key="3">
    <source>
        <dbReference type="Proteomes" id="UP001197093"/>
    </source>
</evidence>
<dbReference type="AlphaFoldDB" id="A0AAD4ENC3"/>
<reference evidence="2" key="1">
    <citation type="submission" date="2023-02" db="EMBL/GenBank/DDBJ databases">
        <authorList>
            <person name="Palmer J.M."/>
        </authorList>
    </citation>
    <scope>NUCLEOTIDE SEQUENCE</scope>
    <source>
        <strain evidence="2">FW57</strain>
    </source>
</reference>
<keyword evidence="1" id="KW-1133">Transmembrane helix</keyword>
<keyword evidence="1" id="KW-0812">Transmembrane</keyword>
<keyword evidence="3" id="KW-1185">Reference proteome</keyword>
<sequence length="461" mass="53167">MVFPRRPSTLLRYLVPALLITLTFYLLTEHGSLTPRFGPLVFSTAWGRKHRPGAHPIDALIKGADKKFADKIARSTHTLPDAAAAYRKRRGRHPPPGFDKWHEFAQEKNAIIVEDFWDQIYHDLEPFWGVPPAQIRKNAREFEMRIEVRDHKASSGSDWFWTKIWLEMIQKVEHILPDMDLALNAMDEPRMVVPWEDIEGYMKKADEARKIVNVKNVVSEFAKLPPLGEAPTEHVDSPPVEWEHHKHYWLIARRGCAPDSPARQADILTNFDRPPTIASPFTLLHMQEGYVANYSLSTDFCHQPTSRASKATLGDWLAPRVNISFTDLMCSHEGFFPGCNYTNAFSALPALPMAEQFRHNTCRTSTATRSAGATWGSCGPAVPVKASLWREWHDARLVAWKHFVPMDSRAGDARLRDVIDVFNYLSIEDFRAAKKRAYRERDKRQMREWELEEQREETRML</sequence>
<evidence type="ECO:0008006" key="4">
    <source>
        <dbReference type="Google" id="ProtNLM"/>
    </source>
</evidence>
<gene>
    <name evidence="2" type="ORF">NEMBOFW57_010579</name>
</gene>
<proteinExistence type="predicted"/>
<feature type="transmembrane region" description="Helical" evidence="1">
    <location>
        <begin position="9"/>
        <end position="27"/>
    </location>
</feature>
<evidence type="ECO:0000313" key="2">
    <source>
        <dbReference type="EMBL" id="KAG7284215.1"/>
    </source>
</evidence>